<evidence type="ECO:0000313" key="1">
    <source>
        <dbReference type="EMBL" id="KAL2801772.1"/>
    </source>
</evidence>
<sequence>MRLLKAMMTVYRPLKVEEVASVIGLTDDKETIGALVDCCASFIRLREDHIEFVHQSARDYLAGENGLAILDSHGRFGHEEIVLACLSYLSECLKPNLVDLPRPDATRDSLESLKNGLKNGILSCVDYTAMFWTSHLKNTSSDSNKSQVDVFLRTKLLEWLECLSLLDRLPKAIDALRALEEILKVEARPISDRVLKWRLSS</sequence>
<name>A0ABR4GRS9_9EURO</name>
<protein>
    <submittedName>
        <fullName evidence="1">Uncharacterized protein</fullName>
    </submittedName>
</protein>
<evidence type="ECO:0000313" key="2">
    <source>
        <dbReference type="Proteomes" id="UP001610334"/>
    </source>
</evidence>
<gene>
    <name evidence="1" type="ORF">BJX63DRAFT_151265</name>
</gene>
<organism evidence="1 2">
    <name type="scientific">Aspergillus granulosus</name>
    <dbReference type="NCBI Taxonomy" id="176169"/>
    <lineage>
        <taxon>Eukaryota</taxon>
        <taxon>Fungi</taxon>
        <taxon>Dikarya</taxon>
        <taxon>Ascomycota</taxon>
        <taxon>Pezizomycotina</taxon>
        <taxon>Eurotiomycetes</taxon>
        <taxon>Eurotiomycetidae</taxon>
        <taxon>Eurotiales</taxon>
        <taxon>Aspergillaceae</taxon>
        <taxon>Aspergillus</taxon>
        <taxon>Aspergillus subgen. Nidulantes</taxon>
    </lineage>
</organism>
<accession>A0ABR4GRS9</accession>
<proteinExistence type="predicted"/>
<dbReference type="Proteomes" id="UP001610334">
    <property type="component" value="Unassembled WGS sequence"/>
</dbReference>
<comment type="caution">
    <text evidence="1">The sequence shown here is derived from an EMBL/GenBank/DDBJ whole genome shotgun (WGS) entry which is preliminary data.</text>
</comment>
<dbReference type="EMBL" id="JBFXLT010000248">
    <property type="protein sequence ID" value="KAL2801772.1"/>
    <property type="molecule type" value="Genomic_DNA"/>
</dbReference>
<reference evidence="1 2" key="1">
    <citation type="submission" date="2024-07" db="EMBL/GenBank/DDBJ databases">
        <title>Section-level genome sequencing and comparative genomics of Aspergillus sections Usti and Cavernicolus.</title>
        <authorList>
            <consortium name="Lawrence Berkeley National Laboratory"/>
            <person name="Nybo J.L."/>
            <person name="Vesth T.C."/>
            <person name="Theobald S."/>
            <person name="Frisvad J.C."/>
            <person name="Larsen T.O."/>
            <person name="Kjaerboelling I."/>
            <person name="Rothschild-Mancinelli K."/>
            <person name="Lyhne E.K."/>
            <person name="Kogle M.E."/>
            <person name="Barry K."/>
            <person name="Clum A."/>
            <person name="Na H."/>
            <person name="Ledsgaard L."/>
            <person name="Lin J."/>
            <person name="Lipzen A."/>
            <person name="Kuo A."/>
            <person name="Riley R."/>
            <person name="Mondo S."/>
            <person name="Labutti K."/>
            <person name="Haridas S."/>
            <person name="Pangalinan J."/>
            <person name="Salamov A.A."/>
            <person name="Simmons B.A."/>
            <person name="Magnuson J.K."/>
            <person name="Chen J."/>
            <person name="Drula E."/>
            <person name="Henrissat B."/>
            <person name="Wiebenga A."/>
            <person name="Lubbers R.J."/>
            <person name="Gomes A.C."/>
            <person name="Makela M.R."/>
            <person name="Stajich J."/>
            <person name="Grigoriev I.V."/>
            <person name="Mortensen U.H."/>
            <person name="De Vries R.P."/>
            <person name="Baker S.E."/>
            <person name="Andersen M.R."/>
        </authorList>
    </citation>
    <scope>NUCLEOTIDE SEQUENCE [LARGE SCALE GENOMIC DNA]</scope>
    <source>
        <strain evidence="1 2">CBS 588.65</strain>
    </source>
</reference>
<keyword evidence="2" id="KW-1185">Reference proteome</keyword>